<keyword evidence="1" id="KW-1015">Disulfide bond</keyword>
<dbReference type="InterPro" id="IPR001368">
    <property type="entry name" value="TNFR/NGFR_Cys_rich_reg"/>
</dbReference>
<keyword evidence="6" id="KW-1185">Reference proteome</keyword>
<dbReference type="PROSITE" id="PS00652">
    <property type="entry name" value="TNFR_NGFR_1"/>
    <property type="match status" value="1"/>
</dbReference>
<dbReference type="InterPro" id="IPR042355">
    <property type="entry name" value="IGFLR1"/>
</dbReference>
<dbReference type="AlphaFoldDB" id="A0A8C4GRI3"/>
<accession>A0A8C4GRI3</accession>
<evidence type="ECO:0000256" key="3">
    <source>
        <dbReference type="SAM" id="Phobius"/>
    </source>
</evidence>
<evidence type="ECO:0000259" key="4">
    <source>
        <dbReference type="PROSITE" id="PS50050"/>
    </source>
</evidence>
<dbReference type="Pfam" id="PF00020">
    <property type="entry name" value="TNFR_c6"/>
    <property type="match status" value="1"/>
</dbReference>
<dbReference type="GO" id="GO:0005886">
    <property type="term" value="C:plasma membrane"/>
    <property type="evidence" value="ECO:0007669"/>
    <property type="project" value="TreeGrafter"/>
</dbReference>
<dbReference type="PANTHER" id="PTHR14657">
    <property type="entry name" value="IGF-LIKE FAMILY RECEPTOR 1"/>
    <property type="match status" value="1"/>
</dbReference>
<dbReference type="InterPro" id="IPR042566">
    <property type="entry name" value="L1_C"/>
</dbReference>
<organism evidence="5 6">
    <name type="scientific">Dicentrarchus labrax</name>
    <name type="common">European seabass</name>
    <name type="synonym">Morone labrax</name>
    <dbReference type="NCBI Taxonomy" id="13489"/>
    <lineage>
        <taxon>Eukaryota</taxon>
        <taxon>Metazoa</taxon>
        <taxon>Chordata</taxon>
        <taxon>Craniata</taxon>
        <taxon>Vertebrata</taxon>
        <taxon>Euteleostomi</taxon>
        <taxon>Actinopterygii</taxon>
        <taxon>Neopterygii</taxon>
        <taxon>Teleostei</taxon>
        <taxon>Neoteleostei</taxon>
        <taxon>Acanthomorphata</taxon>
        <taxon>Eupercaria</taxon>
        <taxon>Moronidae</taxon>
        <taxon>Dicentrarchus</taxon>
    </lineage>
</organism>
<evidence type="ECO:0000313" key="5">
    <source>
        <dbReference type="Ensembl" id="ENSDLAP00005028110.2"/>
    </source>
</evidence>
<feature type="disulfide bond" evidence="1">
    <location>
        <begin position="107"/>
        <end position="120"/>
    </location>
</feature>
<feature type="domain" description="TNFR-Cys" evidence="4">
    <location>
        <begin position="90"/>
        <end position="128"/>
    </location>
</feature>
<comment type="caution">
    <text evidence="1">Lacks conserved residue(s) required for the propagation of feature annotation.</text>
</comment>
<feature type="disulfide bond" evidence="1">
    <location>
        <begin position="110"/>
        <end position="128"/>
    </location>
</feature>
<gene>
    <name evidence="5" type="primary">igflr1</name>
</gene>
<dbReference type="GeneTree" id="ENSGT00390000005702"/>
<feature type="transmembrane region" description="Helical" evidence="3">
    <location>
        <begin position="191"/>
        <end position="213"/>
    </location>
</feature>
<evidence type="ECO:0000256" key="1">
    <source>
        <dbReference type="PROSITE-ProRule" id="PRU00206"/>
    </source>
</evidence>
<dbReference type="Ensembl" id="ENSDLAT00005029964.2">
    <property type="protein sequence ID" value="ENSDLAP00005028110.2"/>
    <property type="gene ID" value="ENSDLAG00005012576.2"/>
</dbReference>
<dbReference type="PANTHER" id="PTHR14657:SF2">
    <property type="entry name" value="IGF-LIKE FAMILY RECEPTOR 1"/>
    <property type="match status" value="1"/>
</dbReference>
<keyword evidence="3" id="KW-0472">Membrane</keyword>
<reference evidence="5" key="1">
    <citation type="submission" date="2025-08" db="UniProtKB">
        <authorList>
            <consortium name="Ensembl"/>
        </authorList>
    </citation>
    <scope>IDENTIFICATION</scope>
</reference>
<protein>
    <submittedName>
        <fullName evidence="5">IGF-like family receptor 1</fullName>
    </submittedName>
</protein>
<sequence>LKKRRTAFNAVKNSLYLKGIQFCLLHPARLQVSITCRYPRQKVSPLAAAARIHSAKAEKQRCACFHSRYEVTPNCGYDDYGGRHEVPHDKCKANTFNDGSTAYCRTCTVCPSGQVTVSECTPTTDTKCRDPRDWTTEAAGRGPSTTQNVSPAFTKASTIQTNRASSLATNAPTVRALPSVTYPHPGSLMQWGLPLAILISIMIAALFACMIYMKRKRGQSTVLSYNRRSSYIKAGFSSLSAPPGNNDLEDILSPSILSAPLQTVLDNLDVLEELVILLDPETHGVKNTKHLASHCSFPSSWITYTYSMKDSKSPLKAVLEGVTSKHPEWAVGHLAKLLRKMERNDAIAVLTKLKLNKMDV</sequence>
<dbReference type="Gene3D" id="1.10.533.10">
    <property type="entry name" value="Death Domain, Fas"/>
    <property type="match status" value="1"/>
</dbReference>
<feature type="region of interest" description="Disordered" evidence="2">
    <location>
        <begin position="131"/>
        <end position="150"/>
    </location>
</feature>
<evidence type="ECO:0000256" key="2">
    <source>
        <dbReference type="SAM" id="MobiDB-lite"/>
    </source>
</evidence>
<proteinExistence type="predicted"/>
<dbReference type="Gene3D" id="2.10.50.10">
    <property type="entry name" value="Tumor Necrosis Factor Receptor, subunit A, domain 2"/>
    <property type="match status" value="1"/>
</dbReference>
<dbReference type="Proteomes" id="UP000694389">
    <property type="component" value="Unassembled WGS sequence"/>
</dbReference>
<reference evidence="5" key="2">
    <citation type="submission" date="2025-09" db="UniProtKB">
        <authorList>
            <consortium name="Ensembl"/>
        </authorList>
    </citation>
    <scope>IDENTIFICATION</scope>
</reference>
<evidence type="ECO:0000313" key="6">
    <source>
        <dbReference type="Proteomes" id="UP000694389"/>
    </source>
</evidence>
<keyword evidence="3" id="KW-1133">Transmembrane helix</keyword>
<dbReference type="Gene3D" id="3.30.250.20">
    <property type="entry name" value="L1 transposable element, C-terminal domain"/>
    <property type="match status" value="1"/>
</dbReference>
<name>A0A8C4GRI3_DICLA</name>
<dbReference type="InterPro" id="IPR011029">
    <property type="entry name" value="DEATH-like_dom_sf"/>
</dbReference>
<dbReference type="PROSITE" id="PS50050">
    <property type="entry name" value="TNFR_NGFR_2"/>
    <property type="match status" value="1"/>
</dbReference>
<dbReference type="SUPFAM" id="SSF57586">
    <property type="entry name" value="TNF receptor-like"/>
    <property type="match status" value="1"/>
</dbReference>
<keyword evidence="3" id="KW-0812">Transmembrane</keyword>
<dbReference type="SUPFAM" id="SSF47986">
    <property type="entry name" value="DEATH domain"/>
    <property type="match status" value="1"/>
</dbReference>
<dbReference type="SMART" id="SM00208">
    <property type="entry name" value="TNFR"/>
    <property type="match status" value="1"/>
</dbReference>
<feature type="repeat" description="TNFR-Cys" evidence="1">
    <location>
        <begin position="90"/>
        <end position="128"/>
    </location>
</feature>